<dbReference type="EMBL" id="CP020918">
    <property type="protein sequence ID" value="AWG20691.1"/>
    <property type="molecule type" value="Genomic_DNA"/>
</dbReference>
<evidence type="ECO:0000313" key="3">
    <source>
        <dbReference type="Proteomes" id="UP000244527"/>
    </source>
</evidence>
<dbReference type="Proteomes" id="UP000244527">
    <property type="component" value="Chromosome"/>
</dbReference>
<reference evidence="2 3" key="1">
    <citation type="submission" date="2017-04" db="EMBL/GenBank/DDBJ databases">
        <title>Compelte genome sequence of WV33.</title>
        <authorList>
            <person name="Lee P.C."/>
        </authorList>
    </citation>
    <scope>NUCLEOTIDE SEQUENCE [LARGE SCALE GENOMIC DNA]</scope>
    <source>
        <strain evidence="2 3">WV33</strain>
    </source>
</reference>
<keyword evidence="1" id="KW-0472">Membrane</keyword>
<sequence>MKDIKQLNRKSKAAMVLIFVTLLLLISNYFIGQNSKKTNEHIRAIYNDRLLVSHYIFQYNNTIHQIIAAASQPKATEGKTQIWIQNQIEAMEVLHKKYLQTVLTIDEQVHFSKLQQQCTQLVVLSEQYRWEETTYLAHQTLLTLTTLSQLQIDEGKTTLTTANALHSGNQLVTQFEVGLFILLGCLSMYLLVLKKMKYNIKIPQAPSLN</sequence>
<dbReference type="RefSeq" id="WP_108739650.1">
    <property type="nucleotide sequence ID" value="NZ_CP020918.1"/>
</dbReference>
<dbReference type="OrthoDB" id="710786at2"/>
<evidence type="ECO:0000256" key="1">
    <source>
        <dbReference type="SAM" id="Phobius"/>
    </source>
</evidence>
<gene>
    <name evidence="2" type="ORF">FFWV33_03625</name>
</gene>
<name>A0A2S1LAE2_9FLAO</name>
<feature type="transmembrane region" description="Helical" evidence="1">
    <location>
        <begin position="171"/>
        <end position="192"/>
    </location>
</feature>
<feature type="transmembrane region" description="Helical" evidence="1">
    <location>
        <begin position="12"/>
        <end position="31"/>
    </location>
</feature>
<evidence type="ECO:0000313" key="2">
    <source>
        <dbReference type="EMBL" id="AWG20691.1"/>
    </source>
</evidence>
<accession>A0A2S1LAE2</accession>
<dbReference type="AlphaFoldDB" id="A0A2S1LAE2"/>
<keyword evidence="3" id="KW-1185">Reference proteome</keyword>
<evidence type="ECO:0008006" key="4">
    <source>
        <dbReference type="Google" id="ProtNLM"/>
    </source>
</evidence>
<keyword evidence="1" id="KW-0812">Transmembrane</keyword>
<proteinExistence type="predicted"/>
<keyword evidence="1" id="KW-1133">Transmembrane helix</keyword>
<protein>
    <recommendedName>
        <fullName evidence="4">Chemotaxis methyl-accepting receptor HlyB-like 4HB MCP domain-containing protein</fullName>
    </recommendedName>
</protein>
<dbReference type="KEGG" id="ffa:FFWV33_03625"/>
<organism evidence="2 3">
    <name type="scientific">Flavobacterium faecale</name>
    <dbReference type="NCBI Taxonomy" id="1355330"/>
    <lineage>
        <taxon>Bacteria</taxon>
        <taxon>Pseudomonadati</taxon>
        <taxon>Bacteroidota</taxon>
        <taxon>Flavobacteriia</taxon>
        <taxon>Flavobacteriales</taxon>
        <taxon>Flavobacteriaceae</taxon>
        <taxon>Flavobacterium</taxon>
    </lineage>
</organism>